<name>A0A6A5HKB1_CAERE</name>
<dbReference type="Proteomes" id="UP000483820">
    <property type="component" value="Chromosome II"/>
</dbReference>
<gene>
    <name evidence="2" type="ORF">GCK72_007084</name>
</gene>
<feature type="region of interest" description="Disordered" evidence="1">
    <location>
        <begin position="1"/>
        <end position="56"/>
    </location>
</feature>
<evidence type="ECO:0000313" key="2">
    <source>
        <dbReference type="EMBL" id="KAF1767126.1"/>
    </source>
</evidence>
<protein>
    <submittedName>
        <fullName evidence="2">Uncharacterized protein</fullName>
    </submittedName>
</protein>
<feature type="compositionally biased region" description="Polar residues" evidence="1">
    <location>
        <begin position="1"/>
        <end position="17"/>
    </location>
</feature>
<accession>A0A6A5HKB1</accession>
<feature type="compositionally biased region" description="Low complexity" evidence="1">
    <location>
        <begin position="24"/>
        <end position="50"/>
    </location>
</feature>
<dbReference type="GeneID" id="9826160"/>
<dbReference type="RefSeq" id="XP_003099949.2">
    <property type="nucleotide sequence ID" value="XM_003099901.2"/>
</dbReference>
<reference evidence="2 3" key="1">
    <citation type="submission" date="2019-12" db="EMBL/GenBank/DDBJ databases">
        <title>Chromosome-level assembly of the Caenorhabditis remanei genome.</title>
        <authorList>
            <person name="Teterina A.A."/>
            <person name="Willis J.H."/>
            <person name="Phillips P.C."/>
        </authorList>
    </citation>
    <scope>NUCLEOTIDE SEQUENCE [LARGE SCALE GENOMIC DNA]</scope>
    <source>
        <strain evidence="2 3">PX506</strain>
        <tissue evidence="2">Whole organism</tissue>
    </source>
</reference>
<evidence type="ECO:0000256" key="1">
    <source>
        <dbReference type="SAM" id="MobiDB-lite"/>
    </source>
</evidence>
<organism evidence="2 3">
    <name type="scientific">Caenorhabditis remanei</name>
    <name type="common">Caenorhabditis vulgaris</name>
    <dbReference type="NCBI Taxonomy" id="31234"/>
    <lineage>
        <taxon>Eukaryota</taxon>
        <taxon>Metazoa</taxon>
        <taxon>Ecdysozoa</taxon>
        <taxon>Nematoda</taxon>
        <taxon>Chromadorea</taxon>
        <taxon>Rhabditida</taxon>
        <taxon>Rhabditina</taxon>
        <taxon>Rhabditomorpha</taxon>
        <taxon>Rhabditoidea</taxon>
        <taxon>Rhabditidae</taxon>
        <taxon>Peloderinae</taxon>
        <taxon>Caenorhabditis</taxon>
    </lineage>
</organism>
<comment type="caution">
    <text evidence="2">The sequence shown here is derived from an EMBL/GenBank/DDBJ whole genome shotgun (WGS) entry which is preliminary data.</text>
</comment>
<sequence length="198" mass="21609">MSQQQNSTSTPSASNIRNPELPQTIATSHAATSSSSFIKPFLKRSPSSPLSSPPISPKKIALMQEKLIEDMELKNAAIRQIIYDAQLKRHAENMALAKTITGKTDEQLTREVNGLVEKAKVLNDLEKAKVSWNSLPGPTSSLAQALVVRPSTSSPSSSPIFNLAHASRLLPGNDKNSRIRQFFPVSPIQNPDYYASND</sequence>
<dbReference type="AlphaFoldDB" id="A0A6A5HKB1"/>
<dbReference type="KEGG" id="crq:GCK72_007084"/>
<dbReference type="CTD" id="9826160"/>
<proteinExistence type="predicted"/>
<evidence type="ECO:0000313" key="3">
    <source>
        <dbReference type="Proteomes" id="UP000483820"/>
    </source>
</evidence>
<dbReference type="EMBL" id="WUAV01000002">
    <property type="protein sequence ID" value="KAF1767126.1"/>
    <property type="molecule type" value="Genomic_DNA"/>
</dbReference>